<sequence>MHPRTLSLLLNTPLARGGFKTAHDSGPKEKHRAEIIAEVEELKFRHINKAGKSTADAFEDDPFINYMEDTPDAKPPPTRIYKVAYTFMFAHFIRRKLTYTINGGDASIIASRAPETEGKPGPVDNISETFISILVKALQTISSPEQKKRRKEVDAKLKVLLEKFVKDRAEKMFYVDMLATAPACQGRGYGGMLIETVTRQADEQGRATWLLSSNINNTAFYNSHGFVAVGYLELGRDNPTWNKPPVISPLMIREPKAMVEAKKKVLG</sequence>
<dbReference type="EMBL" id="ML170160">
    <property type="protein sequence ID" value="TDL27033.1"/>
    <property type="molecule type" value="Genomic_DNA"/>
</dbReference>
<dbReference type="PROSITE" id="PS51186">
    <property type="entry name" value="GNAT"/>
    <property type="match status" value="1"/>
</dbReference>
<dbReference type="InterPro" id="IPR052523">
    <property type="entry name" value="Trichothecene_AcTrans"/>
</dbReference>
<dbReference type="CDD" id="cd04301">
    <property type="entry name" value="NAT_SF"/>
    <property type="match status" value="1"/>
</dbReference>
<dbReference type="Pfam" id="PF13508">
    <property type="entry name" value="Acetyltransf_7"/>
    <property type="match status" value="1"/>
</dbReference>
<organism evidence="2 3">
    <name type="scientific">Rickenella mellea</name>
    <dbReference type="NCBI Taxonomy" id="50990"/>
    <lineage>
        <taxon>Eukaryota</taxon>
        <taxon>Fungi</taxon>
        <taxon>Dikarya</taxon>
        <taxon>Basidiomycota</taxon>
        <taxon>Agaricomycotina</taxon>
        <taxon>Agaricomycetes</taxon>
        <taxon>Hymenochaetales</taxon>
        <taxon>Rickenellaceae</taxon>
        <taxon>Rickenella</taxon>
    </lineage>
</organism>
<dbReference type="VEuPathDB" id="FungiDB:BD410DRAFT_481752"/>
<dbReference type="OrthoDB" id="2744543at2759"/>
<dbReference type="STRING" id="50990.A0A4Y7QH89"/>
<dbReference type="Proteomes" id="UP000294933">
    <property type="component" value="Unassembled WGS sequence"/>
</dbReference>
<dbReference type="Gene3D" id="3.40.630.30">
    <property type="match status" value="1"/>
</dbReference>
<dbReference type="PANTHER" id="PTHR42791">
    <property type="entry name" value="GNAT FAMILY ACETYLTRANSFERASE"/>
    <property type="match status" value="1"/>
</dbReference>
<name>A0A4Y7QH89_9AGAM</name>
<dbReference type="AlphaFoldDB" id="A0A4Y7QH89"/>
<feature type="domain" description="N-acetyltransferase" evidence="1">
    <location>
        <begin position="174"/>
        <end position="247"/>
    </location>
</feature>
<dbReference type="GO" id="GO:0016747">
    <property type="term" value="F:acyltransferase activity, transferring groups other than amino-acyl groups"/>
    <property type="evidence" value="ECO:0007669"/>
    <property type="project" value="InterPro"/>
</dbReference>
<evidence type="ECO:0000313" key="2">
    <source>
        <dbReference type="EMBL" id="TDL27033.1"/>
    </source>
</evidence>
<protein>
    <recommendedName>
        <fullName evidence="1">N-acetyltransferase domain-containing protein</fullName>
    </recommendedName>
</protein>
<proteinExistence type="predicted"/>
<dbReference type="PANTHER" id="PTHR42791:SF1">
    <property type="entry name" value="N-ACETYLTRANSFERASE DOMAIN-CONTAINING PROTEIN"/>
    <property type="match status" value="1"/>
</dbReference>
<dbReference type="InterPro" id="IPR000182">
    <property type="entry name" value="GNAT_dom"/>
</dbReference>
<evidence type="ECO:0000313" key="3">
    <source>
        <dbReference type="Proteomes" id="UP000294933"/>
    </source>
</evidence>
<reference evidence="2 3" key="1">
    <citation type="submission" date="2018-06" db="EMBL/GenBank/DDBJ databases">
        <title>A transcriptomic atlas of mushroom development highlights an independent origin of complex multicellularity.</title>
        <authorList>
            <consortium name="DOE Joint Genome Institute"/>
            <person name="Krizsan K."/>
            <person name="Almasi E."/>
            <person name="Merenyi Z."/>
            <person name="Sahu N."/>
            <person name="Viragh M."/>
            <person name="Koszo T."/>
            <person name="Mondo S."/>
            <person name="Kiss B."/>
            <person name="Balint B."/>
            <person name="Kues U."/>
            <person name="Barry K."/>
            <person name="Hegedus J.C."/>
            <person name="Henrissat B."/>
            <person name="Johnson J."/>
            <person name="Lipzen A."/>
            <person name="Ohm R."/>
            <person name="Nagy I."/>
            <person name="Pangilinan J."/>
            <person name="Yan J."/>
            <person name="Xiong Y."/>
            <person name="Grigoriev I.V."/>
            <person name="Hibbett D.S."/>
            <person name="Nagy L.G."/>
        </authorList>
    </citation>
    <scope>NUCLEOTIDE SEQUENCE [LARGE SCALE GENOMIC DNA]</scope>
    <source>
        <strain evidence="2 3">SZMC22713</strain>
    </source>
</reference>
<gene>
    <name evidence="2" type="ORF">BD410DRAFT_481752</name>
</gene>
<keyword evidence="3" id="KW-1185">Reference proteome</keyword>
<dbReference type="SUPFAM" id="SSF55729">
    <property type="entry name" value="Acyl-CoA N-acyltransferases (Nat)"/>
    <property type="match status" value="1"/>
</dbReference>
<accession>A0A4Y7QH89</accession>
<evidence type="ECO:0000259" key="1">
    <source>
        <dbReference type="PROSITE" id="PS51186"/>
    </source>
</evidence>
<dbReference type="InterPro" id="IPR016181">
    <property type="entry name" value="Acyl_CoA_acyltransferase"/>
</dbReference>